<feature type="region of interest" description="Disordered" evidence="1">
    <location>
        <begin position="255"/>
        <end position="348"/>
    </location>
</feature>
<keyword evidence="2" id="KW-1133">Transmembrane helix</keyword>
<feature type="compositionally biased region" description="Basic and acidic residues" evidence="1">
    <location>
        <begin position="316"/>
        <end position="329"/>
    </location>
</feature>
<accession>A0ABY5IUR2</accession>
<feature type="transmembrane region" description="Helical" evidence="2">
    <location>
        <begin position="949"/>
        <end position="975"/>
    </location>
</feature>
<evidence type="ECO:0000256" key="2">
    <source>
        <dbReference type="SAM" id="Phobius"/>
    </source>
</evidence>
<feature type="compositionally biased region" description="Polar residues" evidence="1">
    <location>
        <begin position="196"/>
        <end position="205"/>
    </location>
</feature>
<gene>
    <name evidence="3" type="ORF">NOX80_04970</name>
</gene>
<organism evidence="3 4">
    <name type="scientific">Flavobacterium cerinum</name>
    <dbReference type="NCBI Taxonomy" id="2502784"/>
    <lineage>
        <taxon>Bacteria</taxon>
        <taxon>Pseudomonadati</taxon>
        <taxon>Bacteroidota</taxon>
        <taxon>Flavobacteriia</taxon>
        <taxon>Flavobacteriales</taxon>
        <taxon>Flavobacteriaceae</taxon>
        <taxon>Flavobacterium</taxon>
    </lineage>
</organism>
<feature type="region of interest" description="Disordered" evidence="1">
    <location>
        <begin position="1"/>
        <end position="107"/>
    </location>
</feature>
<protein>
    <submittedName>
        <fullName evidence="3">Uncharacterized protein</fullName>
    </submittedName>
</protein>
<dbReference type="Proteomes" id="UP001059844">
    <property type="component" value="Chromosome"/>
</dbReference>
<keyword evidence="4" id="KW-1185">Reference proteome</keyword>
<evidence type="ECO:0000313" key="4">
    <source>
        <dbReference type="Proteomes" id="UP001059844"/>
    </source>
</evidence>
<feature type="region of interest" description="Disordered" evidence="1">
    <location>
        <begin position="843"/>
        <end position="873"/>
    </location>
</feature>
<feature type="transmembrane region" description="Helical" evidence="2">
    <location>
        <begin position="1010"/>
        <end position="1034"/>
    </location>
</feature>
<feature type="compositionally biased region" description="Basic and acidic residues" evidence="1">
    <location>
        <begin position="339"/>
        <end position="348"/>
    </location>
</feature>
<proteinExistence type="predicted"/>
<evidence type="ECO:0000256" key="1">
    <source>
        <dbReference type="SAM" id="MobiDB-lite"/>
    </source>
</evidence>
<dbReference type="RefSeq" id="WP_256552218.1">
    <property type="nucleotide sequence ID" value="NZ_CP101751.1"/>
</dbReference>
<feature type="transmembrane region" description="Helical" evidence="2">
    <location>
        <begin position="981"/>
        <end position="998"/>
    </location>
</feature>
<feature type="region of interest" description="Disordered" evidence="1">
    <location>
        <begin position="390"/>
        <end position="438"/>
    </location>
</feature>
<feature type="compositionally biased region" description="Basic residues" evidence="1">
    <location>
        <begin position="426"/>
        <end position="438"/>
    </location>
</feature>
<reference evidence="3" key="1">
    <citation type="submission" date="2022-07" db="EMBL/GenBank/DDBJ databases">
        <title>Isolation, identification, and degradation of a PFOSA degrading strain from sewage treatment plant.</title>
        <authorList>
            <person name="Zhang L."/>
            <person name="Huo Y."/>
        </authorList>
    </citation>
    <scope>NUCLEOTIDE SEQUENCE</scope>
    <source>
        <strain evidence="3">C1</strain>
    </source>
</reference>
<keyword evidence="2" id="KW-0472">Membrane</keyword>
<feature type="compositionally biased region" description="Basic and acidic residues" evidence="1">
    <location>
        <begin position="1"/>
        <end position="19"/>
    </location>
</feature>
<evidence type="ECO:0000313" key="3">
    <source>
        <dbReference type="EMBL" id="UUC46554.1"/>
    </source>
</evidence>
<feature type="compositionally biased region" description="Basic and acidic residues" evidence="1">
    <location>
        <begin position="91"/>
        <end position="106"/>
    </location>
</feature>
<feature type="compositionally biased region" description="Basic and acidic residues" evidence="1">
    <location>
        <begin position="210"/>
        <end position="220"/>
    </location>
</feature>
<keyword evidence="2" id="KW-0812">Transmembrane</keyword>
<feature type="region of interest" description="Disordered" evidence="1">
    <location>
        <begin position="488"/>
        <end position="587"/>
    </location>
</feature>
<sequence>MNAEKESNPKNVAQKKDQKQAAVLPFSLRETENANSQTQDPDGAIKEASVEGKSPLTGSDNVPVVHGSDPAYSDGSEKMHRELQSSLEKTGGLDHPETKQAEKDYKSTLGISELRNYNDIKSGTYIPKNPEAKVAETTVSAPVTKNDGKIADKTVAPVETAVTPEAVGNQVAVDKTVEQQPPAEGKQDVAPAVQPKKQTTPSPAATSKGEAVKPAKETKQVKISNTGKPGDLLTDLSNTSATELARNFNAVQKASAGALNNQNKEAENSQPKLNEAQGSAFSDKAKNNKNKNNKNKNSSKSKTAKKTVKAAAPKKASKDIAFPEKEPLKKTTYSFQTGGDKKAPIDKQAKSQFDAVRLNTSGIPTRMKENANLELTGDASVEHLAIEQNDASHDVSSKKNHAEQDIQKDYGEHDIIKKPGNDILKSKHKFKSKNVKSKPVKGFKTEGFDAEMLNAHFDPEIQTKIGAEKSKYDAAEIEHDQKVFAEEKAAETKVENEKSKSKERQLKSVREAQGDVDKSRLEWQNELDKTESDFAKKSGEQAKTTMGKIQTEKTAGEAKAQGHINKANDDALKEKQKADRDAEKKKAEEEKSSGGFFGWVADKASAFINALKDALNVIFTKLRAAVKAIFDLAKKLMLEALEFARKAIVNIIKGFGALLKKFLDVALAAFPAIRDRLKAKIDQFVNAAEKYVNQAFDQFKKAVIAIMDFLASVVDALLDALQSFYDFILDGINFIVSGILKIMEGLYNLGVSAVMMPDNFMGQLSEEFLGMDVTKPLPFEKTGMPEGGGSASGSDSEYSELLGKNSYEEDDFHVDPVTSDLALSPEILAQLQNGDGEIHFGENNNTMDGFKESFGSSEQTETAPTQGGEGLDVPADPYAQADWFIKYQNSQAPMDTSQSSSGKEAATANSMPEEMKLVGPWTPGVRLYYLKEQMWAGIKKNWEDNKWKYIGIGAAIVIGITALAILTAGAIFALIPPALQIFAAIMMAVAIAKASGFFKTFMTDGWVGNFAAAAVALARAIVIILVELIFILLFDSAALFKVLKTAAKGGVKGVVNLTKTGIKSTLQAGKSAFVATGKGFVKQAGKVKFFVEGLGKGVAKGAKSLDELGEGLAKRFKFKGFKIVVKGFRFSLYGSINPWVLLANGEVKKVKNNQITGSSKVGSVVKVGGNDAIVVGSKGTIKDASKSGFVDDLIKGIDNSKQAGKVGDEVFESSKKVYDELLEASKDSKGVVGKNIEAVAAKISKKGGVPRNPNFRPDFFKFLESQGLKLSENAKKFIAVHHIVPNSLKGIEEIADFLSDMGHNIDEVINAIGLPRIDLDLLDEAIKALDDSIDVLKNTKHVDEVKETLKLADDVDINELKRIVKELESIKDASIHSVKTYHPGYNAMMSEDILKLATQFDELIEAGVSKAAAIEKYKPIFDKLFNSTIDDLLNGTIKL</sequence>
<feature type="compositionally biased region" description="Polar residues" evidence="1">
    <location>
        <begin position="258"/>
        <end position="272"/>
    </location>
</feature>
<dbReference type="EMBL" id="CP101751">
    <property type="protein sequence ID" value="UUC46554.1"/>
    <property type="molecule type" value="Genomic_DNA"/>
</dbReference>
<feature type="region of interest" description="Disordered" evidence="1">
    <location>
        <begin position="167"/>
        <end position="235"/>
    </location>
</feature>
<feature type="compositionally biased region" description="Basic and acidic residues" evidence="1">
    <location>
        <begin position="390"/>
        <end position="420"/>
    </location>
</feature>
<feature type="compositionally biased region" description="Basic residues" evidence="1">
    <location>
        <begin position="287"/>
        <end position="308"/>
    </location>
</feature>
<feature type="compositionally biased region" description="Polar residues" evidence="1">
    <location>
        <begin position="854"/>
        <end position="865"/>
    </location>
</feature>
<name>A0ABY5IUR2_9FLAO</name>
<feature type="compositionally biased region" description="Basic and acidic residues" evidence="1">
    <location>
        <begin position="566"/>
        <end position="587"/>
    </location>
</feature>
<feature type="compositionally biased region" description="Basic and acidic residues" evidence="1">
    <location>
        <begin position="488"/>
        <end position="540"/>
    </location>
</feature>